<evidence type="ECO:0000256" key="1">
    <source>
        <dbReference type="SAM" id="MobiDB-lite"/>
    </source>
</evidence>
<dbReference type="EMBL" id="PKMF04000404">
    <property type="protein sequence ID" value="KAK7833560.1"/>
    <property type="molecule type" value="Genomic_DNA"/>
</dbReference>
<protein>
    <recommendedName>
        <fullName evidence="5">CASP-like protein</fullName>
    </recommendedName>
</protein>
<accession>A0AAW0K4G3</accession>
<keyword evidence="2" id="KW-1133">Transmembrane helix</keyword>
<keyword evidence="4" id="KW-1185">Reference proteome</keyword>
<evidence type="ECO:0000256" key="2">
    <source>
        <dbReference type="SAM" id="Phobius"/>
    </source>
</evidence>
<comment type="caution">
    <text evidence="3">The sequence shown here is derived from an EMBL/GenBank/DDBJ whole genome shotgun (WGS) entry which is preliminary data.</text>
</comment>
<proteinExistence type="predicted"/>
<name>A0AAW0K4G3_QUESU</name>
<dbReference type="Proteomes" id="UP000237347">
    <property type="component" value="Unassembled WGS sequence"/>
</dbReference>
<keyword evidence="2" id="KW-0812">Transmembrane</keyword>
<dbReference type="AlphaFoldDB" id="A0AAW0K4G3"/>
<organism evidence="3 4">
    <name type="scientific">Quercus suber</name>
    <name type="common">Cork oak</name>
    <dbReference type="NCBI Taxonomy" id="58331"/>
    <lineage>
        <taxon>Eukaryota</taxon>
        <taxon>Viridiplantae</taxon>
        <taxon>Streptophyta</taxon>
        <taxon>Embryophyta</taxon>
        <taxon>Tracheophyta</taxon>
        <taxon>Spermatophyta</taxon>
        <taxon>Magnoliopsida</taxon>
        <taxon>eudicotyledons</taxon>
        <taxon>Gunneridae</taxon>
        <taxon>Pentapetalae</taxon>
        <taxon>rosids</taxon>
        <taxon>fabids</taxon>
        <taxon>Fagales</taxon>
        <taxon>Fagaceae</taxon>
        <taxon>Quercus</taxon>
    </lineage>
</organism>
<evidence type="ECO:0000313" key="3">
    <source>
        <dbReference type="EMBL" id="KAK7833560.1"/>
    </source>
</evidence>
<feature type="region of interest" description="Disordered" evidence="1">
    <location>
        <begin position="75"/>
        <end position="104"/>
    </location>
</feature>
<evidence type="ECO:0000313" key="4">
    <source>
        <dbReference type="Proteomes" id="UP000237347"/>
    </source>
</evidence>
<gene>
    <name evidence="3" type="ORF">CFP56_025551</name>
</gene>
<feature type="transmembrane region" description="Helical" evidence="2">
    <location>
        <begin position="20"/>
        <end position="42"/>
    </location>
</feature>
<reference evidence="3 4" key="1">
    <citation type="journal article" date="2018" name="Sci. Data">
        <title>The draft genome sequence of cork oak.</title>
        <authorList>
            <person name="Ramos A.M."/>
            <person name="Usie A."/>
            <person name="Barbosa P."/>
            <person name="Barros P.M."/>
            <person name="Capote T."/>
            <person name="Chaves I."/>
            <person name="Simoes F."/>
            <person name="Abreu I."/>
            <person name="Carrasquinho I."/>
            <person name="Faro C."/>
            <person name="Guimaraes J.B."/>
            <person name="Mendonca D."/>
            <person name="Nobrega F."/>
            <person name="Rodrigues L."/>
            <person name="Saibo N.J.M."/>
            <person name="Varela M.C."/>
            <person name="Egas C."/>
            <person name="Matos J."/>
            <person name="Miguel C.M."/>
            <person name="Oliveira M.M."/>
            <person name="Ricardo C.P."/>
            <person name="Goncalves S."/>
        </authorList>
    </citation>
    <scope>NUCLEOTIDE SEQUENCE [LARGE SCALE GENOMIC DNA]</scope>
    <source>
        <strain evidence="4">cv. HL8</strain>
    </source>
</reference>
<sequence length="104" mass="11022">MTKLQFSDKQVELGKGLAVLLMLFTRVGLVGMSVLNVLVAFVSSPKRDSFPSSLLAYDNPNLDLACLRSPMPELVSGPAKPPITGARGGPMSSPSAPNWGPPRE</sequence>
<keyword evidence="2" id="KW-0472">Membrane</keyword>
<evidence type="ECO:0008006" key="5">
    <source>
        <dbReference type="Google" id="ProtNLM"/>
    </source>
</evidence>